<dbReference type="Proteomes" id="UP000326921">
    <property type="component" value="Chromosome"/>
</dbReference>
<name>A0A5Q0QBL2_9SPHI</name>
<feature type="modified residue" description="4-aspartylphosphate" evidence="5">
    <location>
        <position position="59"/>
    </location>
</feature>
<dbReference type="Pfam" id="PF00072">
    <property type="entry name" value="Response_reg"/>
    <property type="match status" value="1"/>
</dbReference>
<dbReference type="PANTHER" id="PTHR44688">
    <property type="entry name" value="DNA-BINDING TRANSCRIPTIONAL ACTIVATOR DEVR_DOSR"/>
    <property type="match status" value="1"/>
</dbReference>
<dbReference type="PANTHER" id="PTHR44688:SF16">
    <property type="entry name" value="DNA-BINDING TRANSCRIPTIONAL ACTIVATOR DEVR_DOSR"/>
    <property type="match status" value="1"/>
</dbReference>
<keyword evidence="2" id="KW-0805">Transcription regulation</keyword>
<evidence type="ECO:0000259" key="6">
    <source>
        <dbReference type="PROSITE" id="PS50043"/>
    </source>
</evidence>
<dbReference type="AlphaFoldDB" id="A0A5Q0QBL2"/>
<evidence type="ECO:0000313" key="9">
    <source>
        <dbReference type="Proteomes" id="UP000326921"/>
    </source>
</evidence>
<keyword evidence="9" id="KW-1185">Reference proteome</keyword>
<dbReference type="Gene3D" id="3.40.50.2300">
    <property type="match status" value="1"/>
</dbReference>
<evidence type="ECO:0000256" key="5">
    <source>
        <dbReference type="PROSITE-ProRule" id="PRU00169"/>
    </source>
</evidence>
<dbReference type="PROSITE" id="PS50110">
    <property type="entry name" value="RESPONSE_REGULATORY"/>
    <property type="match status" value="1"/>
</dbReference>
<evidence type="ECO:0000256" key="2">
    <source>
        <dbReference type="ARBA" id="ARBA00023015"/>
    </source>
</evidence>
<evidence type="ECO:0000256" key="4">
    <source>
        <dbReference type="ARBA" id="ARBA00023163"/>
    </source>
</evidence>
<dbReference type="Pfam" id="PF00196">
    <property type="entry name" value="GerE"/>
    <property type="match status" value="1"/>
</dbReference>
<accession>A0A5Q0QBL2</accession>
<dbReference type="GO" id="GO:0000160">
    <property type="term" value="P:phosphorelay signal transduction system"/>
    <property type="evidence" value="ECO:0007669"/>
    <property type="project" value="InterPro"/>
</dbReference>
<organism evidence="8 9">
    <name type="scientific">Sphingobacterium zhuxiongii</name>
    <dbReference type="NCBI Taxonomy" id="2662364"/>
    <lineage>
        <taxon>Bacteria</taxon>
        <taxon>Pseudomonadati</taxon>
        <taxon>Bacteroidota</taxon>
        <taxon>Sphingobacteriia</taxon>
        <taxon>Sphingobacteriales</taxon>
        <taxon>Sphingobacteriaceae</taxon>
        <taxon>Sphingobacterium</taxon>
    </lineage>
</organism>
<feature type="domain" description="HTH luxR-type" evidence="6">
    <location>
        <begin position="149"/>
        <end position="214"/>
    </location>
</feature>
<dbReference type="InterPro" id="IPR011006">
    <property type="entry name" value="CheY-like_superfamily"/>
</dbReference>
<dbReference type="SMART" id="SM00448">
    <property type="entry name" value="REC"/>
    <property type="match status" value="1"/>
</dbReference>
<reference evidence="8 9" key="1">
    <citation type="submission" date="2019-10" db="EMBL/GenBank/DDBJ databases">
        <authorList>
            <person name="Dong K."/>
        </authorList>
    </citation>
    <scope>NUCLEOTIDE SEQUENCE [LARGE SCALE GENOMIC DNA]</scope>
    <source>
        <strain evidence="9">dk4302</strain>
    </source>
</reference>
<dbReference type="GO" id="GO:0003677">
    <property type="term" value="F:DNA binding"/>
    <property type="evidence" value="ECO:0007669"/>
    <property type="project" value="UniProtKB-KW"/>
</dbReference>
<keyword evidence="3" id="KW-0238">DNA-binding</keyword>
<evidence type="ECO:0000259" key="7">
    <source>
        <dbReference type="PROSITE" id="PS50110"/>
    </source>
</evidence>
<protein>
    <submittedName>
        <fullName evidence="8">Response regulator</fullName>
    </submittedName>
</protein>
<keyword evidence="1 5" id="KW-0597">Phosphoprotein</keyword>
<dbReference type="PRINTS" id="PR00038">
    <property type="entry name" value="HTHLUXR"/>
</dbReference>
<evidence type="ECO:0000313" key="8">
    <source>
        <dbReference type="EMBL" id="QGA26943.1"/>
    </source>
</evidence>
<feature type="domain" description="Response regulatory" evidence="7">
    <location>
        <begin position="6"/>
        <end position="124"/>
    </location>
</feature>
<dbReference type="RefSeq" id="WP_153511785.1">
    <property type="nucleotide sequence ID" value="NZ_CP045652.1"/>
</dbReference>
<dbReference type="InterPro" id="IPR001789">
    <property type="entry name" value="Sig_transdc_resp-reg_receiver"/>
</dbReference>
<evidence type="ECO:0000256" key="1">
    <source>
        <dbReference type="ARBA" id="ARBA00022553"/>
    </source>
</evidence>
<dbReference type="GO" id="GO:0006355">
    <property type="term" value="P:regulation of DNA-templated transcription"/>
    <property type="evidence" value="ECO:0007669"/>
    <property type="project" value="InterPro"/>
</dbReference>
<dbReference type="PROSITE" id="PS50043">
    <property type="entry name" value="HTH_LUXR_2"/>
    <property type="match status" value="1"/>
</dbReference>
<dbReference type="KEGG" id="sphe:GFH32_11725"/>
<evidence type="ECO:0000256" key="3">
    <source>
        <dbReference type="ARBA" id="ARBA00023125"/>
    </source>
</evidence>
<dbReference type="SUPFAM" id="SSF52172">
    <property type="entry name" value="CheY-like"/>
    <property type="match status" value="1"/>
</dbReference>
<sequence length="231" mass="25957">MKDLICVGLVDDDFLIVDLLKRFLEQQDNIQVDFAVISAQNAIELLEQCKQVPDLLLIDLKMEGMDGIAFCQYLKEHFPSIATIIVSSHYQDHFLGYMMKLGAAAFVAKGLSPTLLLRVIEEVHRNGFYLLPEQVQLLREQLPSSLPAPSLNPENLSQREIEVLKLIAEQKTAKEIAETLFITARTVEGHKNNLFVKTGTKNIAGLVLYAIQKKIIDPNEIFLNNPLGNNT</sequence>
<dbReference type="InterPro" id="IPR000792">
    <property type="entry name" value="Tscrpt_reg_LuxR_C"/>
</dbReference>
<dbReference type="SMART" id="SM00421">
    <property type="entry name" value="HTH_LUXR"/>
    <property type="match status" value="1"/>
</dbReference>
<keyword evidence="4" id="KW-0804">Transcription</keyword>
<dbReference type="CDD" id="cd06170">
    <property type="entry name" value="LuxR_C_like"/>
    <property type="match status" value="1"/>
</dbReference>
<dbReference type="CDD" id="cd17535">
    <property type="entry name" value="REC_NarL-like"/>
    <property type="match status" value="1"/>
</dbReference>
<dbReference type="EMBL" id="CP045652">
    <property type="protein sequence ID" value="QGA26943.1"/>
    <property type="molecule type" value="Genomic_DNA"/>
</dbReference>
<gene>
    <name evidence="8" type="ORF">GFH32_11725</name>
</gene>
<proteinExistence type="predicted"/>
<dbReference type="InterPro" id="IPR058245">
    <property type="entry name" value="NreC/VraR/RcsB-like_REC"/>
</dbReference>